<accession>A0A7W7SH91</accession>
<gene>
    <name evidence="2" type="ORF">F4556_005983</name>
</gene>
<comment type="caution">
    <text evidence="2">The sequence shown here is derived from an EMBL/GenBank/DDBJ whole genome shotgun (WGS) entry which is preliminary data.</text>
</comment>
<dbReference type="Proteomes" id="UP000573327">
    <property type="component" value="Unassembled WGS sequence"/>
</dbReference>
<feature type="domain" description="AAA+ ATPase" evidence="1">
    <location>
        <begin position="24"/>
        <end position="150"/>
    </location>
</feature>
<name>A0A7W7SH91_9ACTN</name>
<reference evidence="2 3" key="1">
    <citation type="submission" date="2020-08" db="EMBL/GenBank/DDBJ databases">
        <title>Sequencing the genomes of 1000 actinobacteria strains.</title>
        <authorList>
            <person name="Klenk H.-P."/>
        </authorList>
    </citation>
    <scope>NUCLEOTIDE SEQUENCE [LARGE SCALE GENOMIC DNA]</scope>
    <source>
        <strain evidence="2 3">DSM 44786</strain>
    </source>
</reference>
<dbReference type="InterPro" id="IPR027417">
    <property type="entry name" value="P-loop_NTPase"/>
</dbReference>
<organism evidence="2 3">
    <name type="scientific">Kitasatospora gansuensis</name>
    <dbReference type="NCBI Taxonomy" id="258050"/>
    <lineage>
        <taxon>Bacteria</taxon>
        <taxon>Bacillati</taxon>
        <taxon>Actinomycetota</taxon>
        <taxon>Actinomycetes</taxon>
        <taxon>Kitasatosporales</taxon>
        <taxon>Streptomycetaceae</taxon>
        <taxon>Kitasatospora</taxon>
    </lineage>
</organism>
<dbReference type="InterPro" id="IPR003593">
    <property type="entry name" value="AAA+_ATPase"/>
</dbReference>
<evidence type="ECO:0000313" key="3">
    <source>
        <dbReference type="Proteomes" id="UP000573327"/>
    </source>
</evidence>
<dbReference type="RefSeq" id="WP_184921626.1">
    <property type="nucleotide sequence ID" value="NZ_JACHJR010000001.1"/>
</dbReference>
<evidence type="ECO:0000313" key="2">
    <source>
        <dbReference type="EMBL" id="MBB4950448.1"/>
    </source>
</evidence>
<dbReference type="SUPFAM" id="SSF52540">
    <property type="entry name" value="P-loop containing nucleoside triphosphate hydrolases"/>
    <property type="match status" value="1"/>
</dbReference>
<evidence type="ECO:0000259" key="1">
    <source>
        <dbReference type="SMART" id="SM00382"/>
    </source>
</evidence>
<dbReference type="SMART" id="SM00382">
    <property type="entry name" value="AAA"/>
    <property type="match status" value="1"/>
</dbReference>
<sequence length="715" mass="76109">MTGRDETAVGAVIAAATERLRDGGPGRLFVSGPAGSGKSAVLAALAAEFPAAILVDAAGRSSDSVVQELIERTGLAQRRPEADLIDLVLALRKEREPRILLVANADLAGSLTSGGEPAVLQAVLASLRIPATEGPLRLVVEQVEGPELPDASSSKYEESVLSLPSGPGADPVRALTEEAPAEALAALRALAWSQLRRVPVTGWAALCRAAEVPFEESRLAEWAAQLPWLVQEEDGSVRFDDPGLAAELRGGVPDASGLHSRMTDALLAGEPADDWALRSLPGHAVAAGRFDELLADARALARVPQDALLEGFRAGYRQGIANGTHAAALHFVSGYGLAGAPHGEWVAWLAHDAFTRGEFARAEELAAACPEPLPFRTVWSRWRPAGDFTRPVEPVHRSDLEYVAAAEYQGELAVLTVDEDGVSIVRAAGTGEPLPTGATEADPVELPDDAADLSIRSRWRYTTVRDAEARPVGVFHHPDAGHAGAVGDLLVLADRQGAYAVRLDLDRLRQGPDHRLVQLISGHRLLPRPFDPATVADLRGLLERTFGPERVHRWAEDEVPAGITHGPTRRLLTSVGVPAVEGLIGLWLEPVGGLAPRAWESTSDAEQPSGSGPFHLLGEWMGAPLVLDGADGRVLRMLPPNSSEWAHPREPLAGSSLESFVTMVALQKQYLQVHGTGGPDRDDVLAELQLHLDGVDRAAAASDCWQYVLETDNWG</sequence>
<dbReference type="AlphaFoldDB" id="A0A7W7SH91"/>
<dbReference type="Pfam" id="PF14435">
    <property type="entry name" value="SUKH-4"/>
    <property type="match status" value="1"/>
</dbReference>
<proteinExistence type="predicted"/>
<keyword evidence="3" id="KW-1185">Reference proteome</keyword>
<dbReference type="InterPro" id="IPR041664">
    <property type="entry name" value="AAA_16"/>
</dbReference>
<dbReference type="InterPro" id="IPR025851">
    <property type="entry name" value="SUKH-4"/>
</dbReference>
<dbReference type="Pfam" id="PF13191">
    <property type="entry name" value="AAA_16"/>
    <property type="match status" value="1"/>
</dbReference>
<dbReference type="EMBL" id="JACHJR010000001">
    <property type="protein sequence ID" value="MBB4950448.1"/>
    <property type="molecule type" value="Genomic_DNA"/>
</dbReference>
<protein>
    <recommendedName>
        <fullName evidence="1">AAA+ ATPase domain-containing protein</fullName>
    </recommendedName>
</protein>